<dbReference type="AlphaFoldDB" id="A0A6N3DRV9"/>
<proteinExistence type="predicted"/>
<accession>A0A6N3DRV9</accession>
<organism evidence="1">
    <name type="scientific">Paraprevotella clara</name>
    <dbReference type="NCBI Taxonomy" id="454154"/>
    <lineage>
        <taxon>Bacteria</taxon>
        <taxon>Pseudomonadati</taxon>
        <taxon>Bacteroidota</taxon>
        <taxon>Bacteroidia</taxon>
        <taxon>Bacteroidales</taxon>
        <taxon>Prevotellaceae</taxon>
        <taxon>Paraprevotella</taxon>
    </lineage>
</organism>
<sequence length="30" mass="3465">MEGKAFNIAGTIVFSHRGMMYETEIAYKLR</sequence>
<dbReference type="EMBL" id="CACRUT010000015">
    <property type="protein sequence ID" value="VYU28693.1"/>
    <property type="molecule type" value="Genomic_DNA"/>
</dbReference>
<name>A0A6N3DRV9_9BACT</name>
<evidence type="ECO:0000313" key="1">
    <source>
        <dbReference type="EMBL" id="VYU28693.1"/>
    </source>
</evidence>
<protein>
    <submittedName>
        <fullName evidence="1">Uncharacterized protein</fullName>
    </submittedName>
</protein>
<gene>
    <name evidence="1" type="ORF">PCLFYP37_02409</name>
</gene>
<reference evidence="1" key="1">
    <citation type="submission" date="2019-11" db="EMBL/GenBank/DDBJ databases">
        <authorList>
            <person name="Feng L."/>
        </authorList>
    </citation>
    <scope>NUCLEOTIDE SEQUENCE</scope>
    <source>
        <strain evidence="1">PclaraLFYP37</strain>
    </source>
</reference>